<evidence type="ECO:0000313" key="3">
    <source>
        <dbReference type="Proteomes" id="UP000038009"/>
    </source>
</evidence>
<accession>A0A0N0P708</accession>
<gene>
    <name evidence="2" type="ORF">ABL78_3145</name>
</gene>
<keyword evidence="3" id="KW-1185">Reference proteome</keyword>
<sequence>MPTHADIPHSGEGLLRTRSVVEGTSVTATLPTFTLPSFVSDEVSYSKIERFSSAIQILRFFRNQRHAGAVVEPAVVSDASAVTTTSIASLTCHHAIAALADVQSMLDFLTSNTATTSEAVRAAVTSAVITALLGGERCNSLLEVLSELAMEVKGKTMNIPSIGAAEMIARALGVLVWVVDAACSSIIEDLVKGDFTATRKCVAEIKWGLWNELAAHDEALLSFARLALGSASSGASHWGAPVHSGVMRTLDALLQTCTALHSYAHCSRAEKAGEAGREGGEQQALLNASRLGQSLTADDMLQRVAEQLQMPVEVLDEFDAFTRKWHTFCYDVLRHGALAKEGDDSGGKGALMKEVVLASVSSTPWTVLDSTRRPQSPLELYTCAVSYLSHATAYRQAVLMAANSKTGSICVAVWKAYVCVLERALQEGEMALISPSSPSPPPALLATVTEGKHAHAPDGYLSPLVMRASCDITIRYPLSEQLPLGESRTNSEPGTPCELPLNAHAGVSGEDASFPLVLPTVVNEVGPLKVTCTVTSNGGSVEFPACPTGAAGIVAPSADCCTSPASTASAALPTDFNATKKHDENNSCSTAQRLARSACRAEGSMRSTAATLAGITDTETTSLCGESAGFLSNARSRPIVIACAKDLAAFTTTANTQGSTGARGSPHRFVRRASTNAAHMLSLSSVCGSPIHSSVALWRGGGAAQGLSVPSPRQQPLCKTVVSSTDSVGLLHCSFAMGPLSLMADGTGRFLQDGSSKSSHLQRELDAKASTAATAAAAFAWPPPVVRITYPSHVLLTKAVLTSLAILTKPSTCAVESMTALVDANVLTVMSELLGYPCTNLQEVASCTLENCFAFWESMMSKSPEKLLPLPVTTPDTLVTAEEQGPVASSFLTEKEAVSALPAPLRGLLHTFTTFLDWSGEGWAALHAQYVQRALRLLVDVLCYAKHASSLTCETATQRVAYCTSKDHSGSASSFLAQEVHYLLRLGVIAHIWRCLSVDATRAPGAVGASSLSPATAGAANRRATDQPPSSLSVRAPTLAFQPASMNGYAYLLCDMPASTSHALLSQSQCTAINLLYTLALSLDWSSATASAAPPTASTNPSVVNSVKAKNDVVPQAATYRCFMEECFKHLPACANCLRRCTYTRSQACPIVPDDHDALSRVLNVLRILFAATHVGIQGAVRDEGTAAAVGLRRNWMKQIVDSQVLDVLAHIGTSKELACFELPHLCIFTLRTYLDHAHVLVYSLLARPASASTSASIRSSALSDTSPRAASAAAGASTTGAARAQAGMAALEVLAADPPSPTITAGASTWDRGTVRESLLVILLRRMQRRCAGHSATSSDPQRLEVLGLIIDVLERIVDSLPTSLTETPSLDSGAAIFDAAEAAELLHLTQRVVSAVIDCRVWSGTAQELRYLDLANMSPVKEALRLLWRVAQLVNGSVRALVSAVPSNKWSDATDSSALVEAADSLEGRVDSALLAESVSVTFAFHIVTMDFPLALAGLVNGTRWQTCGKQLNRQQSGALSSGSSSAGSMGCTTNSSFGSSQRMLRPKTAVVVTMKALPPSLVPRRMQEMNEFGDEDRREMCEVSASTLLELLCSLRRVVALLSGSALLSHAVLGSLFHRSHNSRRGSARTGAAGCARTLPTTTASISPTRSALDRMHLEPSQSLDVVVVQSPAADFPGMVTSLLYPHAIAASLEPLPAQSENPSVMNAVSSDEQRAPDSTRPLNSNTLPDAEPETDDPLNWRRTAQRWRRRVPLLRTTLTEALHALDLNIFDSYLAFRRRHQQHFDYANAGAFTSHDDALTPAEAAMAILAAEKKRYLESS</sequence>
<dbReference type="OMA" id="CFAFWES"/>
<dbReference type="VEuPathDB" id="TriTrypDB:Lsey_0074_0190"/>
<comment type="caution">
    <text evidence="2">The sequence shown here is derived from an EMBL/GenBank/DDBJ whole genome shotgun (WGS) entry which is preliminary data.</text>
</comment>
<protein>
    <submittedName>
        <fullName evidence="2">Uncharacterized protein</fullName>
    </submittedName>
</protein>
<name>A0A0N0P708_LEPSE</name>
<evidence type="ECO:0000313" key="2">
    <source>
        <dbReference type="EMBL" id="KPI87787.1"/>
    </source>
</evidence>
<dbReference type="EMBL" id="LJSK01000074">
    <property type="protein sequence ID" value="KPI87787.1"/>
    <property type="molecule type" value="Genomic_DNA"/>
</dbReference>
<feature type="compositionally biased region" description="Polar residues" evidence="1">
    <location>
        <begin position="1703"/>
        <end position="1714"/>
    </location>
</feature>
<feature type="compositionally biased region" description="Low complexity" evidence="1">
    <location>
        <begin position="1521"/>
        <end position="1531"/>
    </location>
</feature>
<proteinExistence type="predicted"/>
<feature type="region of interest" description="Disordered" evidence="1">
    <location>
        <begin position="1521"/>
        <end position="1545"/>
    </location>
</feature>
<dbReference type="OrthoDB" id="10524553at2759"/>
<organism evidence="2 3">
    <name type="scientific">Leptomonas seymouri</name>
    <dbReference type="NCBI Taxonomy" id="5684"/>
    <lineage>
        <taxon>Eukaryota</taxon>
        <taxon>Discoba</taxon>
        <taxon>Euglenozoa</taxon>
        <taxon>Kinetoplastea</taxon>
        <taxon>Metakinetoplastina</taxon>
        <taxon>Trypanosomatida</taxon>
        <taxon>Trypanosomatidae</taxon>
        <taxon>Leishmaniinae</taxon>
        <taxon>Leptomonas</taxon>
    </lineage>
</organism>
<feature type="region of interest" description="Disordered" evidence="1">
    <location>
        <begin position="1703"/>
        <end position="1744"/>
    </location>
</feature>
<evidence type="ECO:0000256" key="1">
    <source>
        <dbReference type="SAM" id="MobiDB-lite"/>
    </source>
</evidence>
<feature type="compositionally biased region" description="Polar residues" evidence="1">
    <location>
        <begin position="1533"/>
        <end position="1545"/>
    </location>
</feature>
<reference evidence="2 3" key="1">
    <citation type="journal article" date="2015" name="PLoS Pathog.">
        <title>Leptomonas seymouri: Adaptations to the Dixenous Life Cycle Analyzed by Genome Sequencing, Transcriptome Profiling and Co-infection with Leishmania donovani.</title>
        <authorList>
            <person name="Kraeva N."/>
            <person name="Butenko A."/>
            <person name="Hlavacova J."/>
            <person name="Kostygov A."/>
            <person name="Myskova J."/>
            <person name="Grybchuk D."/>
            <person name="Lestinova T."/>
            <person name="Votypka J."/>
            <person name="Volf P."/>
            <person name="Opperdoes F."/>
            <person name="Flegontov P."/>
            <person name="Lukes J."/>
            <person name="Yurchenko V."/>
        </authorList>
    </citation>
    <scope>NUCLEOTIDE SEQUENCE [LARGE SCALE GENOMIC DNA]</scope>
    <source>
        <strain evidence="2 3">ATCC 30220</strain>
    </source>
</reference>
<dbReference type="Proteomes" id="UP000038009">
    <property type="component" value="Unassembled WGS sequence"/>
</dbReference>